<keyword evidence="1" id="KW-0812">Transmembrane</keyword>
<evidence type="ECO:0000256" key="1">
    <source>
        <dbReference type="SAM" id="Phobius"/>
    </source>
</evidence>
<reference evidence="3" key="1">
    <citation type="journal article" date="2019" name="Int. J. Syst. Evol. Microbiol.">
        <title>The Global Catalogue of Microorganisms (GCM) 10K type strain sequencing project: providing services to taxonomists for standard genome sequencing and annotation.</title>
        <authorList>
            <consortium name="The Broad Institute Genomics Platform"/>
            <consortium name="The Broad Institute Genome Sequencing Center for Infectious Disease"/>
            <person name="Wu L."/>
            <person name="Ma J."/>
        </authorList>
    </citation>
    <scope>NUCLEOTIDE SEQUENCE [LARGE SCALE GENOMIC DNA]</scope>
    <source>
        <strain evidence="3">JCM 16021</strain>
    </source>
</reference>
<dbReference type="Proteomes" id="UP001500575">
    <property type="component" value="Unassembled WGS sequence"/>
</dbReference>
<dbReference type="RefSeq" id="WP_344302354.1">
    <property type="nucleotide sequence ID" value="NZ_BAAAQQ010000002.1"/>
</dbReference>
<feature type="transmembrane region" description="Helical" evidence="1">
    <location>
        <begin position="20"/>
        <end position="42"/>
    </location>
</feature>
<comment type="caution">
    <text evidence="2">The sequence shown here is derived from an EMBL/GenBank/DDBJ whole genome shotgun (WGS) entry which is preliminary data.</text>
</comment>
<keyword evidence="1" id="KW-0472">Membrane</keyword>
<feature type="transmembrane region" description="Helical" evidence="1">
    <location>
        <begin position="91"/>
        <end position="111"/>
    </location>
</feature>
<dbReference type="EMBL" id="BAAAQQ010000002">
    <property type="protein sequence ID" value="GAA2117316.1"/>
    <property type="molecule type" value="Genomic_DNA"/>
</dbReference>
<proteinExistence type="predicted"/>
<accession>A0ABP5JFI8</accession>
<sequence>MADGSGSETKEGAVPASVRATISLLWGLVLLCGLTMVLAIVLRDDLVATWRVGKSEELDPPAFVPVSITMFVVIAMLAWVLAVMFRAGHEWARWSIVGLAVLIGFAAVVGLPLDLPLAFTVVSVAALLVDAALVVAVLHPRTHAFFRS</sequence>
<feature type="transmembrane region" description="Helical" evidence="1">
    <location>
        <begin position="117"/>
        <end position="138"/>
    </location>
</feature>
<evidence type="ECO:0008006" key="4">
    <source>
        <dbReference type="Google" id="ProtNLM"/>
    </source>
</evidence>
<protein>
    <recommendedName>
        <fullName evidence="4">Integral membrane protein</fullName>
    </recommendedName>
</protein>
<keyword evidence="3" id="KW-1185">Reference proteome</keyword>
<evidence type="ECO:0000313" key="2">
    <source>
        <dbReference type="EMBL" id="GAA2117316.1"/>
    </source>
</evidence>
<gene>
    <name evidence="2" type="ORF">GCM10009843_08160</name>
</gene>
<keyword evidence="1" id="KW-1133">Transmembrane helix</keyword>
<evidence type="ECO:0000313" key="3">
    <source>
        <dbReference type="Proteomes" id="UP001500575"/>
    </source>
</evidence>
<name>A0ABP5JFI8_9ACTN</name>
<feature type="transmembrane region" description="Helical" evidence="1">
    <location>
        <begin position="62"/>
        <end position="84"/>
    </location>
</feature>
<organism evidence="2 3">
    <name type="scientific">Nocardioides bigeumensis</name>
    <dbReference type="NCBI Taxonomy" id="433657"/>
    <lineage>
        <taxon>Bacteria</taxon>
        <taxon>Bacillati</taxon>
        <taxon>Actinomycetota</taxon>
        <taxon>Actinomycetes</taxon>
        <taxon>Propionibacteriales</taxon>
        <taxon>Nocardioidaceae</taxon>
        <taxon>Nocardioides</taxon>
    </lineage>
</organism>